<feature type="domain" description="MATH" evidence="2">
    <location>
        <begin position="290"/>
        <end position="419"/>
    </location>
</feature>
<feature type="region of interest" description="Disordered" evidence="1">
    <location>
        <begin position="1369"/>
        <end position="1391"/>
    </location>
</feature>
<feature type="compositionally biased region" description="Low complexity" evidence="1">
    <location>
        <begin position="114"/>
        <end position="132"/>
    </location>
</feature>
<feature type="compositionally biased region" description="Low complexity" evidence="1">
    <location>
        <begin position="1608"/>
        <end position="1620"/>
    </location>
</feature>
<protein>
    <submittedName>
        <fullName evidence="4">MATH domain-containing protein</fullName>
    </submittedName>
</protein>
<dbReference type="InterPro" id="IPR008974">
    <property type="entry name" value="TRAF-like"/>
</dbReference>
<feature type="compositionally biased region" description="Polar residues" evidence="1">
    <location>
        <begin position="1624"/>
        <end position="1635"/>
    </location>
</feature>
<feature type="compositionally biased region" description="Polar residues" evidence="1">
    <location>
        <begin position="524"/>
        <end position="542"/>
    </location>
</feature>
<feature type="compositionally biased region" description="Basic and acidic residues" evidence="1">
    <location>
        <begin position="197"/>
        <end position="206"/>
    </location>
</feature>
<dbReference type="Pfam" id="PF24525">
    <property type="entry name" value="TTC3"/>
    <property type="match status" value="1"/>
</dbReference>
<feature type="region of interest" description="Disordered" evidence="1">
    <location>
        <begin position="1526"/>
        <end position="1663"/>
    </location>
</feature>
<dbReference type="InterPro" id="IPR002083">
    <property type="entry name" value="MATH/TRAF_dom"/>
</dbReference>
<dbReference type="STRING" id="451379.A0A0N5B0Q6"/>
<dbReference type="SUPFAM" id="SSF49599">
    <property type="entry name" value="TRAF domain-like"/>
    <property type="match status" value="1"/>
</dbReference>
<name>A0A0N5B0Q6_9BILA</name>
<sequence>MANQANYEVAAGSSPVIIDENLESSCTSSTCGDTSSNSNEFAGGRVLINEQSLNNNDSTTITGVGGNERITTDAAAGSNHVIADQTQSCSAVVLHRNSSASAATAATGVTVATTDGTGRTASTGSAANSGSSILTGSAGVASSDSRVMREHSPSQDNSNTLPTPATSNPTEGLTPEPASRNVPANGSGSTGGTPTKSRRDYARKSIKDSRSFLKSGLMDQRPSNVARSISRKFRVNVACQTDPDEVHFPKLALECSRTTAAAQAVVQNKGVLSAAIATAEASCASSSSSEGTLRLMIQNFKNMSDTVRGPSKKIQNVPWRIMVMPRQHVVQKKGTQKCLGFFLQCCPDAYSDSWSCQAAAELKLISQKQGVPNFSRKTNHTYTAKENDWGYSCFMTWADILDESQGYIKDDKVILEVLVKAEPPKNVLTHDQFEKKIQDYMRLAEMQSSRGLIDKAIEVNMSALKFCKDRDQECKAELEAQKAKLIEMKVKQSIERIEKGPATGKGDEENSLNQSALKMAISGTPASMKQGNLNKSKSSSTTRARDTSNHEKNGSVQTRPHTPPVLHKAVTENQQQGESVKETRTGTQTEKTVVNTQDVNTTDRSAHSMKCNNFGFKGNRSSYVVGCEHEILAQSPYCARWIKKSADDDGIQNQRSFGRILRDAVPLEEDRISCVHDYTNSNESHVVIRKRLFLSAKQRDLIKSSSLLQNVSTAKIREDKDKMNDMLKMAENTYEEELRRQSIKRIAKESVRAAQAQQKKEGSINTSDMDRDIHFLGKLTENPEDIQNEHLQLGVLDARVKKIVQRQRQLEMENKFPNNGYPVIPIWKRKSYKPLMTGHAEPWDSLNDENFTEDTLQNFGFSTEEEEEISSAGTSSDEENENNEPRTTITGPLSKKMKRIDEQEIALGVHGDGCDNCYEPNSQALIHETSEAYCQTELEKLAGEDVEWKNKMVGELKAKDTSLQRRKDEACHMDFLDDIKLERTQMEAAKRVEPPAELSRESIARFTSQFANTDAKMLQGLPVIYQSSQQLFGEELPTPQALEEGQPNVWSRQYIEEWLKFNIKYCWKYIKSDENIQPGSGGEDLGVDFSGGNIPHFSDSQVQQVMAALSVIGVNCVNAKRVVDKAAEFISTLESRSKNPFLLECMSKLALLAGERESEDLAKESLKNESSLTASRDLCDGQQLLSSDEQQRHLASLSEDSDDLNTVLSSMDCPDDQHDYMLNREVARIGMFADQAVSKNPLMEFCQAERLADYAEKIANRMATLEYDKENLMKQLNIEKEKIKKLEQKHANSQKQMQAQLQSEKERHEKTVQQLNQKKGELKRMEKTVKQHEKDVERARELQEKVDSHNREIQEMRQKHSEEVRKLQRELQSSQDTRRNMAEEIKGRDSDIQELRAQLNERTQALKRSENALSTERKSFQNNLAAANERAKKAEIMFLEHKLETGLTILERAHKDAGARMKELEDQKKIRGSHSEEIKALLQEWKQKRDDIVALISSSKAEFLAQIEQIKCGKSLSQLPKLSVAKPPPAPKLASKVGHHYASQSAPMAALEKTSSSPTSSIGVIGQNTRNTASSAGVIGNPLPSGSAAPGSPVLPISKAPAPPPTLAPLKTTLPTAPAPIGSRPTSHTNGSTDFSSNSNAPAAPSSQSISQPTTSTGSSTTGITLPTAWCGGTWDPPLMNDLLNPSRSFGPISGEYGLGSSNSSSSQLSQPPPGLSNSSSHFGLSQSNGWGSSSGSDWLGSVSGGINNGSLSSNHHSQYGHSTQHQSQGGYQWSGGWSGYHSSQPGVSTDINVLLDNNRSSSPRRDVLFDTLHANFPQLTLETLKEYVNDYFVRNSGSNTKTSSVQDVLHYVAQMVASKQQMWSKSSIPPMIHQPPPNVMVQSPIGLPGLDPYQASPSRMHNQQPSVHTHVLMQPQMRDGLEN</sequence>
<feature type="compositionally biased region" description="Basic and acidic residues" evidence="1">
    <location>
        <begin position="543"/>
        <end position="553"/>
    </location>
</feature>
<accession>A0A0N5B0Q6</accession>
<evidence type="ECO:0000313" key="4">
    <source>
        <dbReference type="WBParaSite" id="SMUV_0001085801-mRNA-1"/>
    </source>
</evidence>
<feature type="compositionally biased region" description="Low complexity" evidence="1">
    <location>
        <begin position="1636"/>
        <end position="1663"/>
    </location>
</feature>
<evidence type="ECO:0000256" key="1">
    <source>
        <dbReference type="SAM" id="MobiDB-lite"/>
    </source>
</evidence>
<dbReference type="Pfam" id="PF22486">
    <property type="entry name" value="MATH_2"/>
    <property type="match status" value="1"/>
</dbReference>
<reference evidence="4" key="1">
    <citation type="submission" date="2017-02" db="UniProtKB">
        <authorList>
            <consortium name="WormBaseParasite"/>
        </authorList>
    </citation>
    <scope>IDENTIFICATION</scope>
</reference>
<feature type="region of interest" description="Disordered" evidence="1">
    <location>
        <begin position="1694"/>
        <end position="1729"/>
    </location>
</feature>
<proteinExistence type="predicted"/>
<dbReference type="PANTHER" id="PTHR47022:SF1">
    <property type="entry name" value="BTB AND MATH DOMAIN-CONTAINING PROTEIN 36-RELATED"/>
    <property type="match status" value="1"/>
</dbReference>
<feature type="region of interest" description="Disordered" evidence="1">
    <location>
        <begin position="114"/>
        <end position="206"/>
    </location>
</feature>
<keyword evidence="3" id="KW-1185">Reference proteome</keyword>
<dbReference type="PANTHER" id="PTHR47022">
    <property type="entry name" value="BTB AND MATH DOMAIN-CONTAINING PROTEIN 36-RELATED"/>
    <property type="match status" value="1"/>
</dbReference>
<dbReference type="Proteomes" id="UP000046393">
    <property type="component" value="Unplaced"/>
</dbReference>
<feature type="compositionally biased region" description="Polar residues" evidence="1">
    <location>
        <begin position="154"/>
        <end position="171"/>
    </location>
</feature>
<feature type="region of interest" description="Disordered" evidence="1">
    <location>
        <begin position="1750"/>
        <end position="1771"/>
    </location>
</feature>
<feature type="region of interest" description="Disordered" evidence="1">
    <location>
        <begin position="570"/>
        <end position="589"/>
    </location>
</feature>
<feature type="compositionally biased region" description="Polar residues" evidence="1">
    <location>
        <begin position="1291"/>
        <end position="1302"/>
    </location>
</feature>
<feature type="compositionally biased region" description="Low complexity" evidence="1">
    <location>
        <begin position="1582"/>
        <end position="1600"/>
    </location>
</feature>
<dbReference type="PROSITE" id="PS50144">
    <property type="entry name" value="MATH"/>
    <property type="match status" value="1"/>
</dbReference>
<organism evidence="3 4">
    <name type="scientific">Syphacia muris</name>
    <dbReference type="NCBI Taxonomy" id="451379"/>
    <lineage>
        <taxon>Eukaryota</taxon>
        <taxon>Metazoa</taxon>
        <taxon>Ecdysozoa</taxon>
        <taxon>Nematoda</taxon>
        <taxon>Chromadorea</taxon>
        <taxon>Rhabditida</taxon>
        <taxon>Spirurina</taxon>
        <taxon>Oxyuridomorpha</taxon>
        <taxon>Oxyuroidea</taxon>
        <taxon>Oxyuridae</taxon>
        <taxon>Syphacia</taxon>
    </lineage>
</organism>
<dbReference type="WBParaSite" id="SMUV_0001085801-mRNA-1">
    <property type="protein sequence ID" value="SMUV_0001085801-mRNA-1"/>
    <property type="gene ID" value="SMUV_0001085801"/>
</dbReference>
<dbReference type="Gene3D" id="2.60.210.10">
    <property type="entry name" value="Apoptosis, Tumor Necrosis Factor Receptor Associated Protein 2, Chain A"/>
    <property type="match status" value="1"/>
</dbReference>
<feature type="region of interest" description="Disordered" evidence="1">
    <location>
        <begin position="862"/>
        <end position="894"/>
    </location>
</feature>
<feature type="compositionally biased region" description="Low complexity" evidence="1">
    <location>
        <begin position="1699"/>
        <end position="1729"/>
    </location>
</feature>
<dbReference type="SMART" id="SM00061">
    <property type="entry name" value="MATH"/>
    <property type="match status" value="1"/>
</dbReference>
<feature type="region of interest" description="Disordered" evidence="1">
    <location>
        <begin position="522"/>
        <end position="564"/>
    </location>
</feature>
<dbReference type="InterPro" id="IPR056872">
    <property type="entry name" value="TTC3/DZIP3-like_helical"/>
</dbReference>
<feature type="compositionally biased region" description="Basic and acidic residues" evidence="1">
    <location>
        <begin position="1376"/>
        <end position="1391"/>
    </location>
</feature>
<feature type="region of interest" description="Disordered" evidence="1">
    <location>
        <begin position="1287"/>
        <end position="1318"/>
    </location>
</feature>
<evidence type="ECO:0000313" key="3">
    <source>
        <dbReference type="Proteomes" id="UP000046393"/>
    </source>
</evidence>
<evidence type="ECO:0000259" key="2">
    <source>
        <dbReference type="PROSITE" id="PS50144"/>
    </source>
</evidence>
<feature type="compositionally biased region" description="Polar residues" evidence="1">
    <location>
        <begin position="1553"/>
        <end position="1575"/>
    </location>
</feature>